<evidence type="ECO:0000256" key="9">
    <source>
        <dbReference type="ARBA" id="ARBA00022777"/>
    </source>
</evidence>
<dbReference type="Gene3D" id="1.10.287.130">
    <property type="match status" value="1"/>
</dbReference>
<evidence type="ECO:0000256" key="8">
    <source>
        <dbReference type="ARBA" id="ARBA00022741"/>
    </source>
</evidence>
<dbReference type="GO" id="GO:0000155">
    <property type="term" value="F:phosphorelay sensor kinase activity"/>
    <property type="evidence" value="ECO:0007669"/>
    <property type="project" value="InterPro"/>
</dbReference>
<evidence type="ECO:0000256" key="6">
    <source>
        <dbReference type="ARBA" id="ARBA00022679"/>
    </source>
</evidence>
<keyword evidence="10" id="KW-0067">ATP-binding</keyword>
<dbReference type="InterPro" id="IPR000014">
    <property type="entry name" value="PAS"/>
</dbReference>
<dbReference type="CDD" id="cd00130">
    <property type="entry name" value="PAS"/>
    <property type="match status" value="1"/>
</dbReference>
<evidence type="ECO:0000256" key="4">
    <source>
        <dbReference type="ARBA" id="ARBA00022475"/>
    </source>
</evidence>
<keyword evidence="6" id="KW-0808">Transferase</keyword>
<dbReference type="Proteomes" id="UP000075666">
    <property type="component" value="Unassembled WGS sequence"/>
</dbReference>
<dbReference type="STRING" id="46224.B4102_1173"/>
<dbReference type="InterPro" id="IPR035965">
    <property type="entry name" value="PAS-like_dom_sf"/>
</dbReference>
<dbReference type="InterPro" id="IPR003594">
    <property type="entry name" value="HATPase_dom"/>
</dbReference>
<dbReference type="GO" id="GO:0005886">
    <property type="term" value="C:plasma membrane"/>
    <property type="evidence" value="ECO:0007669"/>
    <property type="project" value="UniProtKB-SubCell"/>
</dbReference>
<sequence>MKMKQLPIRWKITILSYAIVVFSLLVGGMFLIVNIQNTREKEIKMNAMNTARTVAELTEVKKEIKNRDGWKQINPLVEEIRLINELDYIVVMNMDHVRFSHPVKSLLGTLSKTSDEEAAFAEHNYFSKAKGEIGTFIRAFFPIKDKDYNQIGVVIVGKRLPTIIEIIADLKKEVVIIISLTLSVGLIGSFFLARNLKKQMFQLEPYEIAHILKERTATFHSMHEGIIAIDYNEIITIFNDKAKSIFSVVGDVVGKPIRSVIADTRLPEIVEQKKAVYNETINVSGKTILSSRIPVVIEDQVVGAVAICQDRTEVVKLAEELTGVRNFVDALRVQNHEHMNKLHTIAGLIQLGKAEQALDLAFETSAKQENLEQFLTDSIKNHAIAGLLLSKIRRGKEIGIEVFIDPNSFLAVFPYQIDQHDFVILLGNLIENAFGAFPDTSQSQKKVEISIEQTDDICAILIEDNGCGIDENDLPHIFEKGFTKNKKNGTGYGLYLTKQIVDKGNGTIDVTSTVGRGTSFIITFPIGAGGE</sequence>
<dbReference type="KEGG" id="hspo:JGZ69_20085"/>
<evidence type="ECO:0000256" key="1">
    <source>
        <dbReference type="ARBA" id="ARBA00000085"/>
    </source>
</evidence>
<dbReference type="SUPFAM" id="SSF55785">
    <property type="entry name" value="PYP-like sensor domain (PAS domain)"/>
    <property type="match status" value="1"/>
</dbReference>
<dbReference type="SMART" id="SM00387">
    <property type="entry name" value="HATPase_c"/>
    <property type="match status" value="1"/>
</dbReference>
<dbReference type="InterPro" id="IPR039506">
    <property type="entry name" value="SPOB_a"/>
</dbReference>
<dbReference type="InterPro" id="IPR029151">
    <property type="entry name" value="Sensor-like_sf"/>
</dbReference>
<organism evidence="16 18">
    <name type="scientific">Heyndrickxia sporothermodurans</name>
    <dbReference type="NCBI Taxonomy" id="46224"/>
    <lineage>
        <taxon>Bacteria</taxon>
        <taxon>Bacillati</taxon>
        <taxon>Bacillota</taxon>
        <taxon>Bacilli</taxon>
        <taxon>Bacillales</taxon>
        <taxon>Bacillaceae</taxon>
        <taxon>Heyndrickxia</taxon>
    </lineage>
</organism>
<dbReference type="Pfam" id="PF02518">
    <property type="entry name" value="HATPase_c"/>
    <property type="match status" value="1"/>
</dbReference>
<dbReference type="SUPFAM" id="SSF55890">
    <property type="entry name" value="Sporulation response regulatory protein Spo0B"/>
    <property type="match status" value="1"/>
</dbReference>
<proteinExistence type="predicted"/>
<evidence type="ECO:0000256" key="13">
    <source>
        <dbReference type="ARBA" id="ARBA00023136"/>
    </source>
</evidence>
<dbReference type="InterPro" id="IPR036890">
    <property type="entry name" value="HATPase_C_sf"/>
</dbReference>
<dbReference type="PRINTS" id="PR00344">
    <property type="entry name" value="BCTRLSENSOR"/>
</dbReference>
<keyword evidence="13 14" id="KW-0472">Membrane</keyword>
<dbReference type="PANTHER" id="PTHR43547">
    <property type="entry name" value="TWO-COMPONENT HISTIDINE KINASE"/>
    <property type="match status" value="1"/>
</dbReference>
<dbReference type="Gene3D" id="3.30.450.20">
    <property type="entry name" value="PAS domain"/>
    <property type="match status" value="2"/>
</dbReference>
<dbReference type="Proteomes" id="UP000595512">
    <property type="component" value="Chromosome"/>
</dbReference>
<comment type="subcellular location">
    <subcellularLocation>
        <location evidence="2">Cell membrane</location>
        <topology evidence="2">Multi-pass membrane protein</topology>
    </subcellularLocation>
</comment>
<comment type="catalytic activity">
    <reaction evidence="1">
        <text>ATP + protein L-histidine = ADP + protein N-phospho-L-histidine.</text>
        <dbReference type="EC" id="2.7.13.3"/>
    </reaction>
</comment>
<evidence type="ECO:0000256" key="11">
    <source>
        <dbReference type="ARBA" id="ARBA00022989"/>
    </source>
</evidence>
<dbReference type="Pfam" id="PF17203">
    <property type="entry name" value="sCache_3_2"/>
    <property type="match status" value="1"/>
</dbReference>
<dbReference type="Pfam" id="PF14689">
    <property type="entry name" value="SPOB_a"/>
    <property type="match status" value="1"/>
</dbReference>
<evidence type="ECO:0000256" key="3">
    <source>
        <dbReference type="ARBA" id="ARBA00012438"/>
    </source>
</evidence>
<keyword evidence="5" id="KW-0597">Phosphoprotein</keyword>
<evidence type="ECO:0000256" key="2">
    <source>
        <dbReference type="ARBA" id="ARBA00004651"/>
    </source>
</evidence>
<evidence type="ECO:0000256" key="10">
    <source>
        <dbReference type="ARBA" id="ARBA00022840"/>
    </source>
</evidence>
<keyword evidence="18" id="KW-1185">Reference proteome</keyword>
<evidence type="ECO:0000313" key="18">
    <source>
        <dbReference type="Proteomes" id="UP000075666"/>
    </source>
</evidence>
<keyword evidence="4" id="KW-1003">Cell membrane</keyword>
<evidence type="ECO:0000256" key="5">
    <source>
        <dbReference type="ARBA" id="ARBA00022553"/>
    </source>
</evidence>
<reference evidence="16 18" key="1">
    <citation type="submission" date="2016-01" db="EMBL/GenBank/DDBJ databases">
        <title>Genome Sequences of Twelve Sporeforming Bacillus Species Isolated from Foods.</title>
        <authorList>
            <person name="Berendsen E.M."/>
            <person name="Wells-Bennik M.H."/>
            <person name="Krawcyk A.O."/>
            <person name="De Jong A."/>
            <person name="Holsappel S."/>
            <person name="Eijlander R.T."/>
            <person name="Kuipers O.P."/>
        </authorList>
    </citation>
    <scope>NUCLEOTIDE SEQUENCE [LARGE SCALE GENOMIC DNA]</scope>
    <source>
        <strain evidence="16 18">B4102</strain>
    </source>
</reference>
<keyword evidence="7 14" id="KW-0812">Transmembrane</keyword>
<evidence type="ECO:0000256" key="7">
    <source>
        <dbReference type="ARBA" id="ARBA00022692"/>
    </source>
</evidence>
<feature type="transmembrane region" description="Helical" evidence="14">
    <location>
        <begin position="12"/>
        <end position="33"/>
    </location>
</feature>
<dbReference type="SUPFAM" id="SSF103190">
    <property type="entry name" value="Sensory domain-like"/>
    <property type="match status" value="1"/>
</dbReference>
<dbReference type="PROSITE" id="PS50109">
    <property type="entry name" value="HIS_KIN"/>
    <property type="match status" value="1"/>
</dbReference>
<dbReference type="EMBL" id="CP066701">
    <property type="protein sequence ID" value="QQX24990.1"/>
    <property type="molecule type" value="Genomic_DNA"/>
</dbReference>
<keyword evidence="12" id="KW-0902">Two-component regulatory system</keyword>
<dbReference type="InterPro" id="IPR005467">
    <property type="entry name" value="His_kinase_dom"/>
</dbReference>
<dbReference type="InterPro" id="IPR033463">
    <property type="entry name" value="sCache_3"/>
</dbReference>
<dbReference type="Gene3D" id="3.30.565.10">
    <property type="entry name" value="Histidine kinase-like ATPase, C-terminal domain"/>
    <property type="match status" value="1"/>
</dbReference>
<keyword evidence="9 17" id="KW-0418">Kinase</keyword>
<accession>A0A150KNN1</accession>
<keyword evidence="11 14" id="KW-1133">Transmembrane helix</keyword>
<dbReference type="AlphaFoldDB" id="A0A150KNN1"/>
<dbReference type="EC" id="2.7.13.3" evidence="3"/>
<protein>
    <recommendedName>
        <fullName evidence="3">histidine kinase</fullName>
        <ecNumber evidence="3">2.7.13.3</ecNumber>
    </recommendedName>
</protein>
<dbReference type="InterPro" id="IPR016120">
    <property type="entry name" value="Sig_transdc_His_kin_SpoOB"/>
</dbReference>
<evidence type="ECO:0000313" key="17">
    <source>
        <dbReference type="EMBL" id="QQX24990.1"/>
    </source>
</evidence>
<evidence type="ECO:0000313" key="16">
    <source>
        <dbReference type="EMBL" id="KYD00161.1"/>
    </source>
</evidence>
<gene>
    <name evidence="16" type="ORF">B4102_1173</name>
    <name evidence="17" type="ORF">JGZ69_20085</name>
</gene>
<dbReference type="EMBL" id="LQYN01000073">
    <property type="protein sequence ID" value="KYD00161.1"/>
    <property type="molecule type" value="Genomic_DNA"/>
</dbReference>
<dbReference type="PANTHER" id="PTHR43547:SF10">
    <property type="entry name" value="SENSOR HISTIDINE KINASE DCUS"/>
    <property type="match status" value="1"/>
</dbReference>
<evidence type="ECO:0000259" key="15">
    <source>
        <dbReference type="PROSITE" id="PS50109"/>
    </source>
</evidence>
<evidence type="ECO:0000313" key="19">
    <source>
        <dbReference type="Proteomes" id="UP000595512"/>
    </source>
</evidence>
<name>A0A150KNN1_9BACI</name>
<feature type="transmembrane region" description="Helical" evidence="14">
    <location>
        <begin position="174"/>
        <end position="193"/>
    </location>
</feature>
<dbReference type="InterPro" id="IPR004358">
    <property type="entry name" value="Sig_transdc_His_kin-like_C"/>
</dbReference>
<evidence type="ECO:0000256" key="12">
    <source>
        <dbReference type="ARBA" id="ARBA00023012"/>
    </source>
</evidence>
<dbReference type="CDD" id="cd00075">
    <property type="entry name" value="HATPase"/>
    <property type="match status" value="1"/>
</dbReference>
<dbReference type="OrthoDB" id="9792686at2"/>
<feature type="domain" description="Histidine kinase" evidence="15">
    <location>
        <begin position="333"/>
        <end position="528"/>
    </location>
</feature>
<dbReference type="GO" id="GO:0005524">
    <property type="term" value="F:ATP binding"/>
    <property type="evidence" value="ECO:0007669"/>
    <property type="project" value="UniProtKB-KW"/>
</dbReference>
<dbReference type="SUPFAM" id="SSF55874">
    <property type="entry name" value="ATPase domain of HSP90 chaperone/DNA topoisomerase II/histidine kinase"/>
    <property type="match status" value="1"/>
</dbReference>
<reference evidence="17 19" key="2">
    <citation type="submission" date="2020-12" db="EMBL/GenBank/DDBJ databases">
        <title>Taxonomic evaluation of the Bacillus sporothermodurans group of bacteria based on whole genome sequences.</title>
        <authorList>
            <person name="Fiedler G."/>
            <person name="Herbstmann A.-D."/>
            <person name="Doll E."/>
            <person name="Wenning M."/>
            <person name="Brinks E."/>
            <person name="Kabisch J."/>
            <person name="Breitenwieser F."/>
            <person name="Lappann M."/>
            <person name="Boehnlein C."/>
            <person name="Franz C."/>
        </authorList>
    </citation>
    <scope>NUCLEOTIDE SEQUENCE [LARGE SCALE GENOMIC DNA]</scope>
    <source>
        <strain evidence="17 19">DSM 10599</strain>
    </source>
</reference>
<dbReference type="SMART" id="SM00091">
    <property type="entry name" value="PAS"/>
    <property type="match status" value="1"/>
</dbReference>
<evidence type="ECO:0000256" key="14">
    <source>
        <dbReference type="SAM" id="Phobius"/>
    </source>
</evidence>
<dbReference type="RefSeq" id="WP_153017507.1">
    <property type="nucleotide sequence ID" value="NZ_CP066701.1"/>
</dbReference>
<keyword evidence="8" id="KW-0547">Nucleotide-binding</keyword>
<dbReference type="PATRIC" id="fig|46224.3.peg.3904"/>